<proteinExistence type="predicted"/>
<evidence type="ECO:0000256" key="1">
    <source>
        <dbReference type="SAM" id="SignalP"/>
    </source>
</evidence>
<dbReference type="Gene3D" id="2.40.100.10">
    <property type="entry name" value="Cyclophilin-like"/>
    <property type="match status" value="1"/>
</dbReference>
<keyword evidence="4" id="KW-1185">Reference proteome</keyword>
<dbReference type="Pfam" id="PF00160">
    <property type="entry name" value="Pro_isomerase"/>
    <property type="match status" value="1"/>
</dbReference>
<keyword evidence="1" id="KW-0732">Signal</keyword>
<dbReference type="RefSeq" id="WP_207986633.1">
    <property type="nucleotide sequence ID" value="NZ_CP071794.1"/>
</dbReference>
<gene>
    <name evidence="3" type="ORF">J4G78_11105</name>
</gene>
<accession>A0ABX7SZV2</accession>
<dbReference type="SUPFAM" id="SSF50891">
    <property type="entry name" value="Cyclophilin-like"/>
    <property type="match status" value="1"/>
</dbReference>
<organism evidence="3 4">
    <name type="scientific">Parasphingorhabdus cellanae</name>
    <dbReference type="NCBI Taxonomy" id="2806553"/>
    <lineage>
        <taxon>Bacteria</taxon>
        <taxon>Pseudomonadati</taxon>
        <taxon>Pseudomonadota</taxon>
        <taxon>Alphaproteobacteria</taxon>
        <taxon>Sphingomonadales</taxon>
        <taxon>Sphingomonadaceae</taxon>
        <taxon>Parasphingorhabdus</taxon>
    </lineage>
</organism>
<feature type="domain" description="PPIase cyclophilin-type" evidence="2">
    <location>
        <begin position="96"/>
        <end position="270"/>
    </location>
</feature>
<dbReference type="Proteomes" id="UP000663923">
    <property type="component" value="Chromosome"/>
</dbReference>
<evidence type="ECO:0000313" key="4">
    <source>
        <dbReference type="Proteomes" id="UP000663923"/>
    </source>
</evidence>
<dbReference type="InterPro" id="IPR029000">
    <property type="entry name" value="Cyclophilin-like_dom_sf"/>
</dbReference>
<feature type="signal peptide" evidence="1">
    <location>
        <begin position="1"/>
        <end position="33"/>
    </location>
</feature>
<dbReference type="GO" id="GO:0016853">
    <property type="term" value="F:isomerase activity"/>
    <property type="evidence" value="ECO:0007669"/>
    <property type="project" value="UniProtKB-KW"/>
</dbReference>
<sequence length="335" mass="36153">MYNFKNFALPGACLRSSISALSAFLLPVAPAIAQDQDDPAIEQPAPTPQEILAAAPADHWLPIPVRDLMILTLPDDAEGNKRQAVIQLVPAELSGAHVRNVRKFAAQRWWDGTKIYRVSKDFVTQFGGNPDNKQVPENLETVPESDYFNAALGAKRATDEAALDAAVAYSNEYQGTEIRPLMKTIYENYGAKVGFGAGWPIGTKDGKAFPITCRGSLSPAHYDPPDAGTGAEISIITGEAARSLDMTFGMVGRVIDGLEHVTNLPLGTAAGGFYADKSQYIPITSVRLASELPLAEQPRYEYLASYSPSLLQYIEAHGGYGNICTVPVPIRKVAE</sequence>
<name>A0ABX7SZV2_9SPHN</name>
<feature type="chain" id="PRO_5046405403" evidence="1">
    <location>
        <begin position="34"/>
        <end position="335"/>
    </location>
</feature>
<dbReference type="EMBL" id="CP071794">
    <property type="protein sequence ID" value="QTD54801.1"/>
    <property type="molecule type" value="Genomic_DNA"/>
</dbReference>
<reference evidence="3 4" key="1">
    <citation type="submission" date="2021-03" db="EMBL/GenBank/DDBJ databases">
        <title>Complete genome of Parasphingorhabdus_sp.JHSY0214.</title>
        <authorList>
            <person name="Yoo J.H."/>
            <person name="Bae J.W."/>
        </authorList>
    </citation>
    <scope>NUCLEOTIDE SEQUENCE [LARGE SCALE GENOMIC DNA]</scope>
    <source>
        <strain evidence="3 4">JHSY0214</strain>
    </source>
</reference>
<protein>
    <submittedName>
        <fullName evidence="3">Peptidylprolyl isomerase</fullName>
    </submittedName>
</protein>
<keyword evidence="3" id="KW-0413">Isomerase</keyword>
<evidence type="ECO:0000313" key="3">
    <source>
        <dbReference type="EMBL" id="QTD54801.1"/>
    </source>
</evidence>
<dbReference type="InterPro" id="IPR002130">
    <property type="entry name" value="Cyclophilin-type_PPIase_dom"/>
</dbReference>
<evidence type="ECO:0000259" key="2">
    <source>
        <dbReference type="Pfam" id="PF00160"/>
    </source>
</evidence>